<comment type="caution">
    <text evidence="3">The sequence shown here is derived from an EMBL/GenBank/DDBJ whole genome shotgun (WGS) entry which is preliminary data.</text>
</comment>
<evidence type="ECO:0000313" key="3">
    <source>
        <dbReference type="EMBL" id="KAG6377462.1"/>
    </source>
</evidence>
<feature type="domain" description="Ubiquitin-like" evidence="2">
    <location>
        <begin position="64"/>
        <end position="137"/>
    </location>
</feature>
<gene>
    <name evidence="3" type="ORF">JVT61DRAFT_15268</name>
</gene>
<dbReference type="GO" id="GO:0031593">
    <property type="term" value="F:polyubiquitin modification-dependent protein binding"/>
    <property type="evidence" value="ECO:0007669"/>
    <property type="project" value="TreeGrafter"/>
</dbReference>
<dbReference type="GO" id="GO:0043161">
    <property type="term" value="P:proteasome-mediated ubiquitin-dependent protein catabolic process"/>
    <property type="evidence" value="ECO:0007669"/>
    <property type="project" value="TreeGrafter"/>
</dbReference>
<feature type="compositionally biased region" description="Low complexity" evidence="1">
    <location>
        <begin position="177"/>
        <end position="190"/>
    </location>
</feature>
<dbReference type="InterPro" id="IPR029071">
    <property type="entry name" value="Ubiquitin-like_domsf"/>
</dbReference>
<organism evidence="3 4">
    <name type="scientific">Boletus reticuloceps</name>
    <dbReference type="NCBI Taxonomy" id="495285"/>
    <lineage>
        <taxon>Eukaryota</taxon>
        <taxon>Fungi</taxon>
        <taxon>Dikarya</taxon>
        <taxon>Basidiomycota</taxon>
        <taxon>Agaricomycotina</taxon>
        <taxon>Agaricomycetes</taxon>
        <taxon>Agaricomycetidae</taxon>
        <taxon>Boletales</taxon>
        <taxon>Boletineae</taxon>
        <taxon>Boletaceae</taxon>
        <taxon>Boletoideae</taxon>
        <taxon>Boletus</taxon>
    </lineage>
</organism>
<dbReference type="InterPro" id="IPR000626">
    <property type="entry name" value="Ubiquitin-like_dom"/>
</dbReference>
<dbReference type="CDD" id="cd17039">
    <property type="entry name" value="Ubl_ubiquitin_like"/>
    <property type="match status" value="1"/>
</dbReference>
<dbReference type="GO" id="GO:0043130">
    <property type="term" value="F:ubiquitin binding"/>
    <property type="evidence" value="ECO:0007669"/>
    <property type="project" value="TreeGrafter"/>
</dbReference>
<sequence>MTDQTELAFVKNFLKTISAQPVAYDDDYQAPPHLALKRVPILSIPVPPLPERKQASSTLAAATVNITFKSSKPPCTFSFPVQYTDTISDIKSHIAAQPRAPPADAQRLLIKGKALVDTKLLKEYDVKDGDTINLMVKPGFDWDSTKTSFPTSAPDMTPLDTESATKLSAGPRHSRTPSIVLSPSPSLASLEPERKSKPQDITLTLDTSTIPTASLSPVARSAYQATISEPAFWNRLLSFLRYYSSCSYHPFLIVPRTEFSNESDALIVFEDFLRASKGGMTASEIAKIRDHVGVVGMAGT</sequence>
<dbReference type="GO" id="GO:0070628">
    <property type="term" value="F:proteasome binding"/>
    <property type="evidence" value="ECO:0007669"/>
    <property type="project" value="TreeGrafter"/>
</dbReference>
<dbReference type="AlphaFoldDB" id="A0A8I2YU77"/>
<dbReference type="GO" id="GO:0005654">
    <property type="term" value="C:nucleoplasm"/>
    <property type="evidence" value="ECO:0007669"/>
    <property type="project" value="TreeGrafter"/>
</dbReference>
<dbReference type="PANTHER" id="PTHR10621:SF0">
    <property type="entry name" value="UV EXCISION REPAIR PROTEIN RAD23"/>
    <property type="match status" value="1"/>
</dbReference>
<feature type="region of interest" description="Disordered" evidence="1">
    <location>
        <begin position="147"/>
        <end position="198"/>
    </location>
</feature>
<dbReference type="OrthoDB" id="428577at2759"/>
<dbReference type="Pfam" id="PF00240">
    <property type="entry name" value="ubiquitin"/>
    <property type="match status" value="1"/>
</dbReference>
<evidence type="ECO:0000259" key="2">
    <source>
        <dbReference type="PROSITE" id="PS50053"/>
    </source>
</evidence>
<dbReference type="SMART" id="SM00213">
    <property type="entry name" value="UBQ"/>
    <property type="match status" value="1"/>
</dbReference>
<dbReference type="EMBL" id="JAGFBS010000009">
    <property type="protein sequence ID" value="KAG6377462.1"/>
    <property type="molecule type" value="Genomic_DNA"/>
</dbReference>
<reference evidence="3" key="1">
    <citation type="submission" date="2021-03" db="EMBL/GenBank/DDBJ databases">
        <title>Evolutionary innovations through gain and loss of genes in the ectomycorrhizal Boletales.</title>
        <authorList>
            <person name="Wu G."/>
            <person name="Miyauchi S."/>
            <person name="Morin E."/>
            <person name="Yang Z.-L."/>
            <person name="Xu J."/>
            <person name="Martin F.M."/>
        </authorList>
    </citation>
    <scope>NUCLEOTIDE SEQUENCE</scope>
    <source>
        <strain evidence="3">BR01</strain>
    </source>
</reference>
<evidence type="ECO:0000256" key="1">
    <source>
        <dbReference type="SAM" id="MobiDB-lite"/>
    </source>
</evidence>
<proteinExistence type="predicted"/>
<name>A0A8I2YU77_9AGAM</name>
<dbReference type="GO" id="GO:0005829">
    <property type="term" value="C:cytosol"/>
    <property type="evidence" value="ECO:0007669"/>
    <property type="project" value="TreeGrafter"/>
</dbReference>
<keyword evidence="4" id="KW-1185">Reference proteome</keyword>
<dbReference type="Proteomes" id="UP000683000">
    <property type="component" value="Unassembled WGS sequence"/>
</dbReference>
<dbReference type="Gene3D" id="3.10.20.90">
    <property type="entry name" value="Phosphatidylinositol 3-kinase Catalytic Subunit, Chain A, domain 1"/>
    <property type="match status" value="1"/>
</dbReference>
<dbReference type="SUPFAM" id="SSF54236">
    <property type="entry name" value="Ubiquitin-like"/>
    <property type="match status" value="1"/>
</dbReference>
<evidence type="ECO:0000313" key="4">
    <source>
        <dbReference type="Proteomes" id="UP000683000"/>
    </source>
</evidence>
<accession>A0A8I2YU77</accession>
<protein>
    <recommendedName>
        <fullName evidence="2">Ubiquitin-like domain-containing protein</fullName>
    </recommendedName>
</protein>
<dbReference type="PROSITE" id="PS50053">
    <property type="entry name" value="UBIQUITIN_2"/>
    <property type="match status" value="1"/>
</dbReference>
<dbReference type="PANTHER" id="PTHR10621">
    <property type="entry name" value="UV EXCISION REPAIR PROTEIN RAD23"/>
    <property type="match status" value="1"/>
</dbReference>